<protein>
    <submittedName>
        <fullName evidence="2">Glycosyltransferase</fullName>
    </submittedName>
</protein>
<dbReference type="EMBL" id="QWDE01000002">
    <property type="protein sequence ID" value="RFZ83187.1"/>
    <property type="molecule type" value="Genomic_DNA"/>
</dbReference>
<organism evidence="2 3">
    <name type="scientific">Mucilaginibacter terrenus</name>
    <dbReference type="NCBI Taxonomy" id="2482727"/>
    <lineage>
        <taxon>Bacteria</taxon>
        <taxon>Pseudomonadati</taxon>
        <taxon>Bacteroidota</taxon>
        <taxon>Sphingobacteriia</taxon>
        <taxon>Sphingobacteriales</taxon>
        <taxon>Sphingobacteriaceae</taxon>
        <taxon>Mucilaginibacter</taxon>
    </lineage>
</organism>
<reference evidence="2 3" key="1">
    <citation type="submission" date="2018-08" db="EMBL/GenBank/DDBJ databases">
        <title>Mucilaginibacter terrae sp. nov., isolated from manganese diggings.</title>
        <authorList>
            <person name="Huang Y."/>
            <person name="Zhou Z."/>
        </authorList>
    </citation>
    <scope>NUCLEOTIDE SEQUENCE [LARGE SCALE GENOMIC DNA]</scope>
    <source>
        <strain evidence="2 3">ZH6</strain>
    </source>
</reference>
<comment type="caution">
    <text evidence="2">The sequence shown here is derived from an EMBL/GenBank/DDBJ whole genome shotgun (WGS) entry which is preliminary data.</text>
</comment>
<dbReference type="OrthoDB" id="502646at2"/>
<keyword evidence="3" id="KW-1185">Reference proteome</keyword>
<dbReference type="AlphaFoldDB" id="A0A3E2NQB2"/>
<evidence type="ECO:0000313" key="2">
    <source>
        <dbReference type="EMBL" id="RFZ83187.1"/>
    </source>
</evidence>
<evidence type="ECO:0000259" key="1">
    <source>
        <dbReference type="Pfam" id="PF00534"/>
    </source>
</evidence>
<sequence>MKKKIAFIVQRYGLEVNGGAEYHCRILAEHLADDYDVEVLTSCAKNYLTWADEYPEGETIVNGIPVKRFPSNTIRDWKRFRSLTRKLKKRKPYQKVLRFLGLLPFYERILPEKVTEEDNEKWVKWQGPYIPGLVHYLENNHSGYDALIFFTYLYYPTIFGIRVAPEKSILVPTAHDEPPIYFPLFRKFFEMPKAIIYNTASEKNFVNRLFGNEAIYSDIAGVGIEAHEPAQHLSPWELIGSNSDYLIYIGRVDGGKGCQIMFNHFLRYKKEYAGNIKLVLVGQAFMKIPSHPDIVTMGFAEEDVKINLLKGALASVMPSFYESLSMVTLESMAYGIPVIVNGHCEVLNDHINASKAGYSYYNYTEFASAVNKLNDSNQTRTVLAERARLYVKNNYTWPVVKEKFNNAINYITESN</sequence>
<proteinExistence type="predicted"/>
<dbReference type="PANTHER" id="PTHR12526:SF638">
    <property type="entry name" value="SPORE COAT PROTEIN SA"/>
    <property type="match status" value="1"/>
</dbReference>
<feature type="domain" description="Glycosyl transferase family 1" evidence="1">
    <location>
        <begin position="241"/>
        <end position="388"/>
    </location>
</feature>
<dbReference type="Proteomes" id="UP000260823">
    <property type="component" value="Unassembled WGS sequence"/>
</dbReference>
<accession>A0A3E2NQB2</accession>
<dbReference type="PANTHER" id="PTHR12526">
    <property type="entry name" value="GLYCOSYLTRANSFERASE"/>
    <property type="match status" value="1"/>
</dbReference>
<dbReference type="SUPFAM" id="SSF53756">
    <property type="entry name" value="UDP-Glycosyltransferase/glycogen phosphorylase"/>
    <property type="match status" value="1"/>
</dbReference>
<dbReference type="Pfam" id="PF00534">
    <property type="entry name" value="Glycos_transf_1"/>
    <property type="match status" value="1"/>
</dbReference>
<gene>
    <name evidence="2" type="ORF">DYU05_13675</name>
</gene>
<dbReference type="RefSeq" id="WP_117383662.1">
    <property type="nucleotide sequence ID" value="NZ_QWDE01000002.1"/>
</dbReference>
<dbReference type="GO" id="GO:0016757">
    <property type="term" value="F:glycosyltransferase activity"/>
    <property type="evidence" value="ECO:0007669"/>
    <property type="project" value="InterPro"/>
</dbReference>
<dbReference type="InterPro" id="IPR001296">
    <property type="entry name" value="Glyco_trans_1"/>
</dbReference>
<name>A0A3E2NQB2_9SPHI</name>
<dbReference type="CDD" id="cd03801">
    <property type="entry name" value="GT4_PimA-like"/>
    <property type="match status" value="1"/>
</dbReference>
<dbReference type="Gene3D" id="3.40.50.2000">
    <property type="entry name" value="Glycogen Phosphorylase B"/>
    <property type="match status" value="2"/>
</dbReference>
<keyword evidence="2" id="KW-0808">Transferase</keyword>
<evidence type="ECO:0000313" key="3">
    <source>
        <dbReference type="Proteomes" id="UP000260823"/>
    </source>
</evidence>